<dbReference type="AlphaFoldDB" id="A0A3Q7GJS1"/>
<evidence type="ECO:0000313" key="3">
    <source>
        <dbReference type="Proteomes" id="UP000004994"/>
    </source>
</evidence>
<reference evidence="2" key="1">
    <citation type="journal article" date="2012" name="Nature">
        <title>The tomato genome sequence provides insights into fleshy fruit evolution.</title>
        <authorList>
            <consortium name="Tomato Genome Consortium"/>
        </authorList>
    </citation>
    <scope>NUCLEOTIDE SEQUENCE [LARGE SCALE GENOMIC DNA]</scope>
    <source>
        <strain evidence="2">cv. Heinz 1706</strain>
    </source>
</reference>
<sequence>METFIAEPNTVSDPAWYPDSEATNHLSNDLNNVTIRGDYSVTSNSTDFINALIQKLSFDSAVNDLGNLRYFLGVEVTASPTGLVLSQTKYVKDLFQRAHMDGARSISTPMTRQGILMICDPLMVIVFLSGLIWYHGVPRSKELFHDLVLNLNTEA</sequence>
<accession>A0A3Q7GJS1</accession>
<keyword evidence="1" id="KW-1133">Transmembrane helix</keyword>
<reference evidence="2" key="2">
    <citation type="submission" date="2019-01" db="UniProtKB">
        <authorList>
            <consortium name="EnsemblPlants"/>
        </authorList>
    </citation>
    <scope>IDENTIFICATION</scope>
    <source>
        <strain evidence="2">cv. Heinz 1706</strain>
    </source>
</reference>
<protein>
    <recommendedName>
        <fullName evidence="4">Reverse transcriptase Ty1/copia-type domain-containing protein</fullName>
    </recommendedName>
</protein>
<keyword evidence="3" id="KW-1185">Reference proteome</keyword>
<dbReference type="Gramene" id="Solyc05g026513.1.1">
    <property type="protein sequence ID" value="Solyc05g026513.1.1"/>
    <property type="gene ID" value="Solyc05g026513.1"/>
</dbReference>
<proteinExistence type="predicted"/>
<dbReference type="Proteomes" id="UP000004994">
    <property type="component" value="Chromosome 5"/>
</dbReference>
<evidence type="ECO:0008006" key="4">
    <source>
        <dbReference type="Google" id="ProtNLM"/>
    </source>
</evidence>
<feature type="transmembrane region" description="Helical" evidence="1">
    <location>
        <begin position="114"/>
        <end position="134"/>
    </location>
</feature>
<dbReference type="InParanoid" id="A0A3Q7GJS1"/>
<evidence type="ECO:0000256" key="1">
    <source>
        <dbReference type="SAM" id="Phobius"/>
    </source>
</evidence>
<keyword evidence="1" id="KW-0812">Transmembrane</keyword>
<keyword evidence="1" id="KW-0472">Membrane</keyword>
<name>A0A3Q7GJS1_SOLLC</name>
<dbReference type="EnsemblPlants" id="Solyc05g026513.1.1">
    <property type="protein sequence ID" value="Solyc05g026513.1.1"/>
    <property type="gene ID" value="Solyc05g026513.1"/>
</dbReference>
<evidence type="ECO:0000313" key="2">
    <source>
        <dbReference type="EnsemblPlants" id="Solyc05g026513.1.1"/>
    </source>
</evidence>
<organism evidence="2">
    <name type="scientific">Solanum lycopersicum</name>
    <name type="common">Tomato</name>
    <name type="synonym">Lycopersicon esculentum</name>
    <dbReference type="NCBI Taxonomy" id="4081"/>
    <lineage>
        <taxon>Eukaryota</taxon>
        <taxon>Viridiplantae</taxon>
        <taxon>Streptophyta</taxon>
        <taxon>Embryophyta</taxon>
        <taxon>Tracheophyta</taxon>
        <taxon>Spermatophyta</taxon>
        <taxon>Magnoliopsida</taxon>
        <taxon>eudicotyledons</taxon>
        <taxon>Gunneridae</taxon>
        <taxon>Pentapetalae</taxon>
        <taxon>asterids</taxon>
        <taxon>lamiids</taxon>
        <taxon>Solanales</taxon>
        <taxon>Solanaceae</taxon>
        <taxon>Solanoideae</taxon>
        <taxon>Solaneae</taxon>
        <taxon>Solanum</taxon>
        <taxon>Solanum subgen. Lycopersicon</taxon>
    </lineage>
</organism>